<dbReference type="InterPro" id="IPR012674">
    <property type="entry name" value="Calycin"/>
</dbReference>
<sequence>MACPFHQTVAALNPAIPSLDWLLGTWMSDEHGEGCSPTINPFRYTETLHFSHEGQPVIHFM</sequence>
<feature type="domain" description="THAP4-like heme-binding" evidence="2">
    <location>
        <begin position="18"/>
        <end position="60"/>
    </location>
</feature>
<evidence type="ECO:0000313" key="3">
    <source>
        <dbReference type="EMBL" id="JAH80437.1"/>
    </source>
</evidence>
<evidence type="ECO:0000259" key="2">
    <source>
        <dbReference type="Pfam" id="PF08768"/>
    </source>
</evidence>
<dbReference type="AlphaFoldDB" id="A0A0E9VR07"/>
<dbReference type="PANTHER" id="PTHR15854">
    <property type="entry name" value="THAP4 PROTEIN"/>
    <property type="match status" value="1"/>
</dbReference>
<reference evidence="3" key="2">
    <citation type="journal article" date="2015" name="Fish Shellfish Immunol.">
        <title>Early steps in the European eel (Anguilla anguilla)-Vibrio vulnificus interaction in the gills: Role of the RtxA13 toxin.</title>
        <authorList>
            <person name="Callol A."/>
            <person name="Pajuelo D."/>
            <person name="Ebbesson L."/>
            <person name="Teles M."/>
            <person name="MacKenzie S."/>
            <person name="Amaro C."/>
        </authorList>
    </citation>
    <scope>NUCLEOTIDE SEQUENCE</scope>
</reference>
<organism evidence="3">
    <name type="scientific">Anguilla anguilla</name>
    <name type="common">European freshwater eel</name>
    <name type="synonym">Muraena anguilla</name>
    <dbReference type="NCBI Taxonomy" id="7936"/>
    <lineage>
        <taxon>Eukaryota</taxon>
        <taxon>Metazoa</taxon>
        <taxon>Chordata</taxon>
        <taxon>Craniata</taxon>
        <taxon>Vertebrata</taxon>
        <taxon>Euteleostomi</taxon>
        <taxon>Actinopterygii</taxon>
        <taxon>Neopterygii</taxon>
        <taxon>Teleostei</taxon>
        <taxon>Anguilliformes</taxon>
        <taxon>Anguillidae</taxon>
        <taxon>Anguilla</taxon>
    </lineage>
</organism>
<dbReference type="Gene3D" id="2.40.128.20">
    <property type="match status" value="1"/>
</dbReference>
<name>A0A0E9VR07_ANGAN</name>
<evidence type="ECO:0000256" key="1">
    <source>
        <dbReference type="ARBA" id="ARBA00036993"/>
    </source>
</evidence>
<dbReference type="InterPro" id="IPR045165">
    <property type="entry name" value="Nitrobindin"/>
</dbReference>
<dbReference type="Pfam" id="PF08768">
    <property type="entry name" value="THAP4_heme-bd"/>
    <property type="match status" value="1"/>
</dbReference>
<comment type="catalytic activity">
    <reaction evidence="1">
        <text>peroxynitrite = nitrate</text>
        <dbReference type="Rhea" id="RHEA:63116"/>
        <dbReference type="ChEBI" id="CHEBI:17632"/>
        <dbReference type="ChEBI" id="CHEBI:25941"/>
    </reaction>
    <physiologicalReaction direction="left-to-right" evidence="1">
        <dbReference type="Rhea" id="RHEA:63117"/>
    </physiologicalReaction>
</comment>
<reference evidence="3" key="1">
    <citation type="submission" date="2014-11" db="EMBL/GenBank/DDBJ databases">
        <authorList>
            <person name="Amaro Gonzalez C."/>
        </authorList>
    </citation>
    <scope>NUCLEOTIDE SEQUENCE</scope>
</reference>
<dbReference type="SUPFAM" id="SSF50814">
    <property type="entry name" value="Lipocalins"/>
    <property type="match status" value="1"/>
</dbReference>
<accession>A0A0E9VR07</accession>
<dbReference type="PANTHER" id="PTHR15854:SF4">
    <property type="entry name" value="PEROXYNITRITE ISOMERASE THAP4"/>
    <property type="match status" value="1"/>
</dbReference>
<proteinExistence type="predicted"/>
<protein>
    <recommendedName>
        <fullName evidence="2">THAP4-like heme-binding domain-containing protein</fullName>
    </recommendedName>
</protein>
<dbReference type="EMBL" id="GBXM01028140">
    <property type="protein sequence ID" value="JAH80437.1"/>
    <property type="molecule type" value="Transcribed_RNA"/>
</dbReference>
<dbReference type="InterPro" id="IPR014878">
    <property type="entry name" value="THAP4-like_heme-bd"/>
</dbReference>